<dbReference type="InterPro" id="IPR037949">
    <property type="entry name" value="MopB_CT_Acetylene-hydratase"/>
</dbReference>
<evidence type="ECO:0000313" key="9">
    <source>
        <dbReference type="EMBL" id="SEA30229.1"/>
    </source>
</evidence>
<dbReference type="GO" id="GO:0046872">
    <property type="term" value="F:metal ion binding"/>
    <property type="evidence" value="ECO:0007669"/>
    <property type="project" value="UniProtKB-KW"/>
</dbReference>
<dbReference type="OrthoDB" id="9810782at2"/>
<dbReference type="InterPro" id="IPR006657">
    <property type="entry name" value="MoPterin_dinucl-bd_dom"/>
</dbReference>
<keyword evidence="5" id="KW-0560">Oxidoreductase</keyword>
<evidence type="ECO:0000256" key="1">
    <source>
        <dbReference type="ARBA" id="ARBA00001942"/>
    </source>
</evidence>
<sequence>MGEGSKVSLLEGAEIKKSACYFCHNNCGLNAYVKNGKVVKVEGDDNYPINNGGLCSRGNMNFKFHDHPDRINYPLKRVGKRGDGNYERITWDQALDEIAGKLTRIKSEFGAEALATAGGTLRTDDWARRRFMNLYGSPNGFHNAHLCWIPTFMIETAIYGWCPFEPDLANSRCAVMWGHNPGASAMPEMRHFSDFQKKGMKLIVVDPRYTETASKADIWLPLRPGSDIALALAWLNVIIWEGLYNQEFLDNCCTGFDELAQHVAEYTPEWAASKTWLDPEQIRESARMYATNTPGNIVWGVALDQSGKSGGVATHARALLRAVTGNIDAPGSDLMGGPAQDFITDEEMEANDLLPEEQKLKQLGADKFPLLTWPGYGKIAAITKQVWGKAPTAEWMCEAHPPTVWEAITTGKPYPVKGLISLATNPLNSYGDSKKVLAALRAVDFHVSVEYWMTPSAGLADYILPAASALERPIITSTYGCADFLLASQRAVQPMYERHDDFTFWRELSLRMGHGKENWPWKNLEEANFYRIQSLGYEVNSYDEFVEKQRFHFPEREYYKYGSVGFATPSGKIELASSTLADLGFSAMPTYQTPVENEDDDPELAKEFPLVLTTGGGVMPFHHSEFFNIKELRFLRPEPHMLINNETAAELGIEKEDWVWIETKRGRIKQKADVSPAIHPRVIFTERGWWYPERGAKDPDLGGVLESNCNVLTSTEDKDCDQYGGSWANRGLLCKVYKVTEANTKGGL</sequence>
<dbReference type="InterPro" id="IPR041930">
    <property type="entry name" value="Acetylene_hydratase"/>
</dbReference>
<keyword evidence="7" id="KW-0411">Iron-sulfur</keyword>
<comment type="similarity">
    <text evidence="2">Belongs to the prokaryotic molybdopterin-containing oxidoreductase family.</text>
</comment>
<dbReference type="Gene3D" id="2.20.25.90">
    <property type="entry name" value="ADC-like domains"/>
    <property type="match status" value="1"/>
</dbReference>
<evidence type="ECO:0000256" key="6">
    <source>
        <dbReference type="ARBA" id="ARBA00023004"/>
    </source>
</evidence>
<dbReference type="GO" id="GO:0051536">
    <property type="term" value="F:iron-sulfur cluster binding"/>
    <property type="evidence" value="ECO:0007669"/>
    <property type="project" value="UniProtKB-KW"/>
</dbReference>
<reference evidence="9 10" key="1">
    <citation type="submission" date="2016-10" db="EMBL/GenBank/DDBJ databases">
        <authorList>
            <person name="de Groot N.N."/>
        </authorList>
    </citation>
    <scope>NUCLEOTIDE SEQUENCE [LARGE SCALE GENOMIC DNA]</scope>
    <source>
        <strain evidence="9 10">DSM 7343</strain>
    </source>
</reference>
<dbReference type="Gene3D" id="3.40.50.740">
    <property type="match status" value="1"/>
</dbReference>
<dbReference type="RefSeq" id="WP_092346953.1">
    <property type="nucleotide sequence ID" value="NZ_FNQN01000004.1"/>
</dbReference>
<dbReference type="InterPro" id="IPR006963">
    <property type="entry name" value="Mopterin_OxRdtase_4Fe-4S_dom"/>
</dbReference>
<accession>A0A1H4A2G1</accession>
<dbReference type="SMART" id="SM00926">
    <property type="entry name" value="Molybdop_Fe4S4"/>
    <property type="match status" value="1"/>
</dbReference>
<keyword evidence="10" id="KW-1185">Reference proteome</keyword>
<dbReference type="Pfam" id="PF00384">
    <property type="entry name" value="Molybdopterin"/>
    <property type="match status" value="1"/>
</dbReference>
<dbReference type="Pfam" id="PF04879">
    <property type="entry name" value="Molybdop_Fe4S4"/>
    <property type="match status" value="1"/>
</dbReference>
<name>A0A1H4A2G1_9BACT</name>
<dbReference type="SUPFAM" id="SSF50692">
    <property type="entry name" value="ADC-like"/>
    <property type="match status" value="1"/>
</dbReference>
<keyword evidence="3" id="KW-0500">Molybdenum</keyword>
<dbReference type="Gene3D" id="2.40.40.20">
    <property type="match status" value="1"/>
</dbReference>
<evidence type="ECO:0000256" key="2">
    <source>
        <dbReference type="ARBA" id="ARBA00010312"/>
    </source>
</evidence>
<evidence type="ECO:0000256" key="5">
    <source>
        <dbReference type="ARBA" id="ARBA00023002"/>
    </source>
</evidence>
<dbReference type="PANTHER" id="PTHR43742">
    <property type="entry name" value="TRIMETHYLAMINE-N-OXIDE REDUCTASE"/>
    <property type="match status" value="1"/>
</dbReference>
<dbReference type="InterPro" id="IPR050612">
    <property type="entry name" value="Prok_Mopterin_Oxidored"/>
</dbReference>
<dbReference type="InterPro" id="IPR009010">
    <property type="entry name" value="Asp_de-COase-like_dom_sf"/>
</dbReference>
<dbReference type="InterPro" id="IPR006656">
    <property type="entry name" value="Mopterin_OxRdtase"/>
</dbReference>
<evidence type="ECO:0000259" key="8">
    <source>
        <dbReference type="PROSITE" id="PS51669"/>
    </source>
</evidence>
<evidence type="ECO:0000256" key="7">
    <source>
        <dbReference type="ARBA" id="ARBA00023014"/>
    </source>
</evidence>
<dbReference type="EMBL" id="FNQN01000004">
    <property type="protein sequence ID" value="SEA30229.1"/>
    <property type="molecule type" value="Genomic_DNA"/>
</dbReference>
<evidence type="ECO:0000256" key="3">
    <source>
        <dbReference type="ARBA" id="ARBA00022505"/>
    </source>
</evidence>
<dbReference type="InterPro" id="IPR006655">
    <property type="entry name" value="Mopterin_OxRdtase_prok_CS"/>
</dbReference>
<organism evidence="9 10">
    <name type="scientific">Desulfuromusa kysingii</name>
    <dbReference type="NCBI Taxonomy" id="37625"/>
    <lineage>
        <taxon>Bacteria</taxon>
        <taxon>Pseudomonadati</taxon>
        <taxon>Thermodesulfobacteriota</taxon>
        <taxon>Desulfuromonadia</taxon>
        <taxon>Desulfuromonadales</taxon>
        <taxon>Geopsychrobacteraceae</taxon>
        <taxon>Desulfuromusa</taxon>
    </lineage>
</organism>
<dbReference type="PROSITE" id="PS51669">
    <property type="entry name" value="4FE4S_MOW_BIS_MGD"/>
    <property type="match status" value="1"/>
</dbReference>
<dbReference type="GO" id="GO:0018818">
    <property type="term" value="F:acetylene hydratase activity"/>
    <property type="evidence" value="ECO:0007669"/>
    <property type="project" value="InterPro"/>
</dbReference>
<dbReference type="Gene3D" id="3.40.228.10">
    <property type="entry name" value="Dimethylsulfoxide Reductase, domain 2"/>
    <property type="match status" value="1"/>
</dbReference>
<dbReference type="PROSITE" id="PS00490">
    <property type="entry name" value="MOLYBDOPTERIN_PROK_2"/>
    <property type="match status" value="1"/>
</dbReference>
<dbReference type="CDD" id="cd02759">
    <property type="entry name" value="MopB_Acetylene-hydratase"/>
    <property type="match status" value="1"/>
</dbReference>
<feature type="domain" description="4Fe-4S Mo/W bis-MGD-type" evidence="8">
    <location>
        <begin position="13"/>
        <end position="69"/>
    </location>
</feature>
<dbReference type="STRING" id="37625.SAMN05660420_01776"/>
<protein>
    <submittedName>
        <fullName evidence="9">Anaerobic selenocysteine-containing dehydrogenase</fullName>
    </submittedName>
</protein>
<dbReference type="PANTHER" id="PTHR43742:SF6">
    <property type="entry name" value="OXIDOREDUCTASE YYAE-RELATED"/>
    <property type="match status" value="1"/>
</dbReference>
<keyword evidence="4" id="KW-0479">Metal-binding</keyword>
<proteinExistence type="inferred from homology"/>
<keyword evidence="6" id="KW-0408">Iron</keyword>
<dbReference type="GO" id="GO:0016491">
    <property type="term" value="F:oxidoreductase activity"/>
    <property type="evidence" value="ECO:0007669"/>
    <property type="project" value="UniProtKB-KW"/>
</dbReference>
<dbReference type="SUPFAM" id="SSF53706">
    <property type="entry name" value="Formate dehydrogenase/DMSO reductase, domains 1-3"/>
    <property type="match status" value="1"/>
</dbReference>
<gene>
    <name evidence="9" type="ORF">SAMN05660420_01776</name>
</gene>
<dbReference type="Pfam" id="PF01568">
    <property type="entry name" value="Molydop_binding"/>
    <property type="match status" value="1"/>
</dbReference>
<comment type="cofactor">
    <cofactor evidence="1">
        <name>Mo-bis(molybdopterin guanine dinucleotide)</name>
        <dbReference type="ChEBI" id="CHEBI:60539"/>
    </cofactor>
</comment>
<dbReference type="AlphaFoldDB" id="A0A1H4A2G1"/>
<dbReference type="CDD" id="cd02781">
    <property type="entry name" value="MopB_CT_Acetylene-hydratase"/>
    <property type="match status" value="1"/>
</dbReference>
<evidence type="ECO:0000313" key="10">
    <source>
        <dbReference type="Proteomes" id="UP000199409"/>
    </source>
</evidence>
<dbReference type="Proteomes" id="UP000199409">
    <property type="component" value="Unassembled WGS sequence"/>
</dbReference>
<dbReference type="GO" id="GO:0043546">
    <property type="term" value="F:molybdopterin cofactor binding"/>
    <property type="evidence" value="ECO:0007669"/>
    <property type="project" value="InterPro"/>
</dbReference>
<evidence type="ECO:0000256" key="4">
    <source>
        <dbReference type="ARBA" id="ARBA00022723"/>
    </source>
</evidence>